<feature type="compositionally biased region" description="Basic residues" evidence="1">
    <location>
        <begin position="1432"/>
        <end position="1451"/>
    </location>
</feature>
<feature type="region of interest" description="Disordered" evidence="1">
    <location>
        <begin position="2579"/>
        <end position="2620"/>
    </location>
</feature>
<organism evidence="2 3">
    <name type="scientific">Magallana gigas</name>
    <name type="common">Pacific oyster</name>
    <name type="synonym">Crassostrea gigas</name>
    <dbReference type="NCBI Taxonomy" id="29159"/>
    <lineage>
        <taxon>Eukaryota</taxon>
        <taxon>Metazoa</taxon>
        <taxon>Spiralia</taxon>
        <taxon>Lophotrochozoa</taxon>
        <taxon>Mollusca</taxon>
        <taxon>Bivalvia</taxon>
        <taxon>Autobranchia</taxon>
        <taxon>Pteriomorphia</taxon>
        <taxon>Ostreida</taxon>
        <taxon>Ostreoidea</taxon>
        <taxon>Ostreidae</taxon>
        <taxon>Magallana</taxon>
    </lineage>
</organism>
<name>A0A8W8IM18_MAGGI</name>
<protein>
    <recommendedName>
        <fullName evidence="4">Cilia-and flagella-associated protein 46</fullName>
    </recommendedName>
</protein>
<feature type="compositionally biased region" description="Polar residues" evidence="1">
    <location>
        <begin position="284"/>
        <end position="293"/>
    </location>
</feature>
<dbReference type="InterPro" id="IPR039586">
    <property type="entry name" value="CFAP46"/>
</dbReference>
<feature type="region of interest" description="Disordered" evidence="1">
    <location>
        <begin position="284"/>
        <end position="365"/>
    </location>
</feature>
<dbReference type="Pfam" id="PF25439">
    <property type="entry name" value="TPR_CFAP46_N"/>
    <property type="match status" value="1"/>
</dbReference>
<accession>A0A8W8IM18</accession>
<feature type="region of interest" description="Disordered" evidence="1">
    <location>
        <begin position="1229"/>
        <end position="1267"/>
    </location>
</feature>
<feature type="compositionally biased region" description="Basic and acidic residues" evidence="1">
    <location>
        <begin position="1599"/>
        <end position="1610"/>
    </location>
</feature>
<keyword evidence="3" id="KW-1185">Reference proteome</keyword>
<sequence length="2890" mass="326092">MDTNIRTLLTKAQSLIGKENNQHLQQAYQLLRNVAESKPAVDTPESFGSDLYVICAEIAFQNGMPDMARECLKMYFMKPPPANQFLCRAYLCQAQLLAPKEANNPEQLEKAVVYLVKAISFAKKNSRYHFLVYNASVLYWQFCRPFLKPNYRQYLARSLHQVVKALDDIDDKDFEWRAQLMIALMECHLDAGRKADASSVAGAAATFIKQNVPHLYKQVFGLIVRNQLLDSAKLHKDVKNSPELSVYYKILKLKVSCDLNEPREYYSEIQSILNQMGVAHTSTVQLETPTGKGSKSKSIRTHSPGASKMEELEKDRASSSAGSVLSNIDRDLGSRMSQKSPTKGAGRRTPTPTSTKRLAADSADKTDLSDVERPYLLLELARFCIELEFPDLAQDCVDHMKTCVVKDPSFYLELEFLQCELMVRCLGDKQESFNKSVVDLRLQAIKRCEETIMNAIRQGDPNVIQAGCVTQWNLILALLQPNLRRHVRKPLTLLADALEDIQSLLISLRCQIHTELAKCEEDQEQIQVAMEHLVKALALDDGGLYKERLEVSLRRLELRAQLYKQPDRAEDIAAMIIEQARKADSGTMRMKRSLLVKVGEALAPDAFQLVLDSESDTKDVTGGKAPQTAIQKLANKARQFNKCVRKAEGHLKRLGDENDRERARLWGDLAKTARKQEVWDVCRVAARFCLLYDDGRWKNVPPPKMESPKPAEKTKTPAPPAEQSSMSAGGEVAPSTVDMSDRKSRMVTQQSQPGSRPTSPDRMVPLYDKDLIRMLAEVAFIQGEATVHLLRTEGVQLNDMPIPPVDKSKRPKGYVAKKPEEDPDWIEYCDWIKSLSADATRSFLRGLELGVELEEPWLVCSAAAYIWNYNNHVLTQRRHREVMDTLTKVVEGIKKVGHDGETMMLVNICGALAYALMYPWIPAEPDKEMQDPSSPSPTVSQSPAGGKKGGKPAPPAASPTKGKAPAPSTQVTISPEAMPDLKKAIEVCDYAIEVTNGSKEANVVPIGVRQPLLQTWVLAKQMAQQQIPKTLGADDEPYSEGQRQMTRAIVAVELLHVSKNGIMEFKETPAVNEIANMIEECKWSDKFVELQLWTRLASLSYQSKNHLLVVRCSKKALRFATVGTQPKNRKMDAHRYSVEQEMLSYASGVLGQSLIDNMSGKNAIRREALEAFLNSARFARNAENYDLVMTAVRHYWNASLPLVSQPIERELLREPIKVMLQCITATAEKVKKTEEKTEEEDEEGGEDDQGVETVPEKPKSSTIGSPEDDLTLRASMYGVLFQSYADKKQWEEGLQAMDQAINDMPRTKHRLLIFKHRVMTKAKLGRRVNMDIQKFKDESEDYVAHMWRRVALSSKETLEQLISYQAAIEALNSPSNEWLKVDYLLEFGQWLYSNEFPLQDAIDQLEWAVDIMLNMKTETDLKKEAEAAKKGSAGKRGKGAAKGKLDKKRPGKGSAKAKPAPPPTLSKTPIPADKASDVASDTKSVVSETDSELVAEGIIPVAKQAVIGVLPNNPALTINDLDDVRQIDGLFRAHVLLAELAGRSSLDYKDYLIQAHTYLMRLWQITVPNSGPVMKEIAKNPPAAADDKNAASAKGKGKGGKDDKKDPVKEKPKRKGPLDTLPTTLEEWAQFDIPDEVIEAFHHEMMKVTGINSHTIQKPMLTLFYLDSLVSCLRDVGYNHLTLPVLAFEDLLSRDLLKSEPLNVLVHFKAAEVCLELNLKNGYSFHEKTGGPVYLNEEHQALSRDEIALWKEKQIQVAREEARVKESLAKLAEESKGGQLTKRATNRGEASVADTKEETIESHLGKTLGKITYRDVWTDTAELLIRQCHYQSAREFLNEANDAALAFEDRVLQGRILYLLGQLSLEEAQYKQAFNLAVEAQSAYDGDEMFWYKTSMLMVEATLKDYENRKGQRIARGILVHSINEFQRIADERPNRTSVSVFILAMLEAKLASVQAQVILSGGKDINDPKVMTKLLAACEKFESSTEKLIKLGYKREAFPVMREHAMVLCNMARHSIEKEIIHTYYLQSLMVLREGVNVAEETFRDTLTLTSLQEVRNMSLPVQRELADMYIKCGDVMLEMFQVHAKETRAQQLEDLRKGSVVKMVEDFIRTTPKFYSHMEKEWLDVTKVIGEDALLKYVSAHNLSGHIPKLRARTLCGVGKCLHAFAVYASPDPPTQWMVHEMELSRIEHPEDQKSENGDDPESNQFLRYTKQIKKIKKHDDICHHYLAQASEVLVQGLNVALQNHYSDIAGSISLELVECCGQYDPQSASLFLALHQSCATSMELERLLNKAQMDPYTSRLAALLHQRQAMLDREVSLNLSVSGMMNTVLQSLDQNWQAWKNLEIQTNHLDLLKDFPPHFNFILLQHSPDKSFLYGAILDRPKNTALGGGGGKNTKQQAPQTHNRAKVFGAETSPQLLEELLVKFKDHHQSVQTLLLKQEYQRSQAMMRQKMLENLDESLKKQTQHDHGAEDEEEEARLQEEFKKLLKDMEAYLKPLTSQLVGLLTPPAVTPTSTGKDNKGQIEVAPNEYVILLADSMLMHMPLEALEFLQVENVTAMCRDFSLSLFHHRFYKDEATESKTPTNSSRAGKKVEPEQQNEEKKKQKAKNQDNPLSRIPGLRDASKKQAKIIPLHRDLQPWHHTVDTMNFRYFVDPHLDCAETELNKPIEVFNKLMEEYEQQFTPRWLGVAGDDHTPSVGEWEIYLTDNSSFIFYGMEKFINYIPPAKLSALNIPDCSMIYLLDLAETSKSFTRQSKLDVRKSENFLSLEKPVETAMLVSVTGVKCLMANQWHCTLAENANRLKVSMKDLLEGGKTTGESVRLLFTPHQRVQPKTETENEKAPTPEKEGAENQGTERSDDMRPDEKEIQLDRSWYNMVCYGLPNLMVAQV</sequence>
<evidence type="ECO:0008006" key="4">
    <source>
        <dbReference type="Google" id="ProtNLM"/>
    </source>
</evidence>
<reference evidence="2" key="1">
    <citation type="submission" date="2022-08" db="UniProtKB">
        <authorList>
            <consortium name="EnsemblMetazoa"/>
        </authorList>
    </citation>
    <scope>IDENTIFICATION</scope>
    <source>
        <strain evidence="2">05x7-T-G4-1.051#20</strain>
    </source>
</reference>
<feature type="compositionally biased region" description="Low complexity" evidence="1">
    <location>
        <begin position="958"/>
        <end position="968"/>
    </location>
</feature>
<dbReference type="Proteomes" id="UP000005408">
    <property type="component" value="Unassembled WGS sequence"/>
</dbReference>
<feature type="region of interest" description="Disordered" evidence="1">
    <location>
        <begin position="2822"/>
        <end position="2867"/>
    </location>
</feature>
<dbReference type="PANTHER" id="PTHR15977:SF15">
    <property type="entry name" value="CILIA- AND FLAGELLA-ASSOCIATED PROTEIN 46"/>
    <property type="match status" value="1"/>
</dbReference>
<evidence type="ECO:0000256" key="1">
    <source>
        <dbReference type="SAM" id="MobiDB-lite"/>
    </source>
</evidence>
<dbReference type="EnsemblMetazoa" id="G14943.1">
    <property type="protein sequence ID" value="G14943.1:cds"/>
    <property type="gene ID" value="G14943"/>
</dbReference>
<feature type="compositionally biased region" description="Basic and acidic residues" evidence="1">
    <location>
        <begin position="2592"/>
        <end position="2604"/>
    </location>
</feature>
<feature type="region of interest" description="Disordered" evidence="1">
    <location>
        <begin position="1574"/>
        <end position="1620"/>
    </location>
</feature>
<feature type="region of interest" description="Disordered" evidence="1">
    <location>
        <begin position="699"/>
        <end position="763"/>
    </location>
</feature>
<feature type="compositionally biased region" description="Polar residues" evidence="1">
    <location>
        <begin position="746"/>
        <end position="758"/>
    </location>
</feature>
<feature type="compositionally biased region" description="Acidic residues" evidence="1">
    <location>
        <begin position="1236"/>
        <end position="1250"/>
    </location>
</feature>
<feature type="compositionally biased region" description="Low complexity" evidence="1">
    <location>
        <begin position="932"/>
        <end position="945"/>
    </location>
</feature>
<feature type="compositionally biased region" description="Basic and acidic residues" evidence="1">
    <location>
        <begin position="308"/>
        <end position="317"/>
    </location>
</feature>
<proteinExistence type="predicted"/>
<dbReference type="GO" id="GO:0035082">
    <property type="term" value="P:axoneme assembly"/>
    <property type="evidence" value="ECO:0007669"/>
    <property type="project" value="InterPro"/>
</dbReference>
<feature type="compositionally biased region" description="Basic and acidic residues" evidence="1">
    <location>
        <begin position="706"/>
        <end position="715"/>
    </location>
</feature>
<evidence type="ECO:0000313" key="2">
    <source>
        <dbReference type="EnsemblMetazoa" id="G14943.1:cds"/>
    </source>
</evidence>
<feature type="compositionally biased region" description="Basic and acidic residues" evidence="1">
    <location>
        <begin position="2833"/>
        <end position="2867"/>
    </location>
</feature>
<feature type="region of interest" description="Disordered" evidence="1">
    <location>
        <begin position="926"/>
        <end position="975"/>
    </location>
</feature>
<dbReference type="GO" id="GO:0060294">
    <property type="term" value="P:cilium movement involved in cell motility"/>
    <property type="evidence" value="ECO:0007669"/>
    <property type="project" value="InterPro"/>
</dbReference>
<dbReference type="PANTHER" id="PTHR15977">
    <property type="entry name" value="CILIA- AND FLAGELLA-ASSOCIATED PROTEIN 46"/>
    <property type="match status" value="1"/>
</dbReference>
<feature type="compositionally biased region" description="Low complexity" evidence="1">
    <location>
        <begin position="1579"/>
        <end position="1594"/>
    </location>
</feature>
<dbReference type="InterPro" id="IPR057466">
    <property type="entry name" value="CFAP46_TPR"/>
</dbReference>
<feature type="region of interest" description="Disordered" evidence="1">
    <location>
        <begin position="1424"/>
        <end position="1483"/>
    </location>
</feature>
<evidence type="ECO:0000313" key="3">
    <source>
        <dbReference type="Proteomes" id="UP000005408"/>
    </source>
</evidence>